<dbReference type="Pfam" id="PF01535">
    <property type="entry name" value="PPR"/>
    <property type="match status" value="1"/>
</dbReference>
<dbReference type="PANTHER" id="PTHR47932">
    <property type="entry name" value="ATPASE EXPRESSION PROTEIN 3"/>
    <property type="match status" value="1"/>
</dbReference>
<evidence type="ECO:0008006" key="5">
    <source>
        <dbReference type="Google" id="ProtNLM"/>
    </source>
</evidence>
<protein>
    <recommendedName>
        <fullName evidence="5">Pentatricopeptide repeat-containing protein</fullName>
    </recommendedName>
</protein>
<feature type="repeat" description="PPR" evidence="2">
    <location>
        <begin position="24"/>
        <end position="58"/>
    </location>
</feature>
<dbReference type="NCBIfam" id="TIGR00756">
    <property type="entry name" value="PPR"/>
    <property type="match status" value="1"/>
</dbReference>
<dbReference type="PANTHER" id="PTHR47932:SF63">
    <property type="entry name" value="OS08G0290000 PROTEIN"/>
    <property type="match status" value="1"/>
</dbReference>
<dbReference type="Gene3D" id="1.25.40.10">
    <property type="entry name" value="Tetratricopeptide repeat domain"/>
    <property type="match status" value="1"/>
</dbReference>
<evidence type="ECO:0000256" key="1">
    <source>
        <dbReference type="ARBA" id="ARBA00022737"/>
    </source>
</evidence>
<evidence type="ECO:0000313" key="3">
    <source>
        <dbReference type="EMBL" id="KAL3517655.1"/>
    </source>
</evidence>
<dbReference type="EMBL" id="JBJUIK010000009">
    <property type="protein sequence ID" value="KAL3517655.1"/>
    <property type="molecule type" value="Genomic_DNA"/>
</dbReference>
<dbReference type="InterPro" id="IPR002885">
    <property type="entry name" value="PPR_rpt"/>
</dbReference>
<dbReference type="InterPro" id="IPR011990">
    <property type="entry name" value="TPR-like_helical_dom_sf"/>
</dbReference>
<comment type="caution">
    <text evidence="3">The sequence shown here is derived from an EMBL/GenBank/DDBJ whole genome shotgun (WGS) entry which is preliminary data.</text>
</comment>
<gene>
    <name evidence="3" type="ORF">ACH5RR_020244</name>
</gene>
<proteinExistence type="predicted"/>
<dbReference type="Proteomes" id="UP001630127">
    <property type="component" value="Unassembled WGS sequence"/>
</dbReference>
<evidence type="ECO:0000313" key="4">
    <source>
        <dbReference type="Proteomes" id="UP001630127"/>
    </source>
</evidence>
<organism evidence="3 4">
    <name type="scientific">Cinchona calisaya</name>
    <dbReference type="NCBI Taxonomy" id="153742"/>
    <lineage>
        <taxon>Eukaryota</taxon>
        <taxon>Viridiplantae</taxon>
        <taxon>Streptophyta</taxon>
        <taxon>Embryophyta</taxon>
        <taxon>Tracheophyta</taxon>
        <taxon>Spermatophyta</taxon>
        <taxon>Magnoliopsida</taxon>
        <taxon>eudicotyledons</taxon>
        <taxon>Gunneridae</taxon>
        <taxon>Pentapetalae</taxon>
        <taxon>asterids</taxon>
        <taxon>lamiids</taxon>
        <taxon>Gentianales</taxon>
        <taxon>Rubiaceae</taxon>
        <taxon>Cinchonoideae</taxon>
        <taxon>Cinchoneae</taxon>
        <taxon>Cinchona</taxon>
    </lineage>
</organism>
<reference evidence="3 4" key="1">
    <citation type="submission" date="2024-11" db="EMBL/GenBank/DDBJ databases">
        <title>A near-complete genome assembly of Cinchona calisaya.</title>
        <authorList>
            <person name="Lian D.C."/>
            <person name="Zhao X.W."/>
            <person name="Wei L."/>
        </authorList>
    </citation>
    <scope>NUCLEOTIDE SEQUENCE [LARGE SCALE GENOMIC DNA]</scope>
    <source>
        <tissue evidence="3">Nenye</tissue>
    </source>
</reference>
<keyword evidence="1" id="KW-0677">Repeat</keyword>
<sequence length="134" mass="15395">MEGKIGEAVELFKKISMKLGSQPHSKTWGTLINALCWSGYSEKALELHRKMRSVTAVSGLMFKSNLVCYSTIISGLCEEGLVDKEITVFGDGGRRDFFRCDCLWCVNSWFVIWVSVRRPRFCLIKWWIEGFDPM</sequence>
<dbReference type="AlphaFoldDB" id="A0ABD2ZDX4"/>
<dbReference type="Pfam" id="PF12854">
    <property type="entry name" value="PPR_1"/>
    <property type="match status" value="1"/>
</dbReference>
<name>A0ABD2ZDX4_9GENT</name>
<keyword evidence="4" id="KW-1185">Reference proteome</keyword>
<dbReference type="PROSITE" id="PS51375">
    <property type="entry name" value="PPR"/>
    <property type="match status" value="1"/>
</dbReference>
<evidence type="ECO:0000256" key="2">
    <source>
        <dbReference type="PROSITE-ProRule" id="PRU00708"/>
    </source>
</evidence>
<accession>A0ABD2ZDX4</accession>